<organism evidence="2">
    <name type="scientific">Streptomyces sp. R41</name>
    <dbReference type="NCBI Taxonomy" id="3238632"/>
    <lineage>
        <taxon>Bacteria</taxon>
        <taxon>Bacillati</taxon>
        <taxon>Actinomycetota</taxon>
        <taxon>Actinomycetes</taxon>
        <taxon>Kitasatosporales</taxon>
        <taxon>Streptomycetaceae</taxon>
        <taxon>Streptomyces</taxon>
    </lineage>
</organism>
<sequence length="60" mass="6875">MSEQQLSRRDFWAHMGFLASLAAFVVSLFIGQPKWLQLSALVVMVPSVAVMGLEKRKRRR</sequence>
<keyword evidence="1" id="KW-0472">Membrane</keyword>
<evidence type="ECO:0000313" key="2">
    <source>
        <dbReference type="EMBL" id="XDQ54046.1"/>
    </source>
</evidence>
<feature type="transmembrane region" description="Helical" evidence="1">
    <location>
        <begin position="12"/>
        <end position="30"/>
    </location>
</feature>
<dbReference type="AlphaFoldDB" id="A0AB39RHL3"/>
<gene>
    <name evidence="2" type="ORF">AB5J53_21430</name>
</gene>
<reference evidence="2" key="1">
    <citation type="submission" date="2024-07" db="EMBL/GenBank/DDBJ databases">
        <authorList>
            <person name="Yu S.T."/>
        </authorList>
    </citation>
    <scope>NUCLEOTIDE SEQUENCE</scope>
    <source>
        <strain evidence="2">R41</strain>
    </source>
</reference>
<evidence type="ECO:0000256" key="1">
    <source>
        <dbReference type="SAM" id="Phobius"/>
    </source>
</evidence>
<keyword evidence="1" id="KW-1133">Transmembrane helix</keyword>
<feature type="transmembrane region" description="Helical" evidence="1">
    <location>
        <begin position="36"/>
        <end position="53"/>
    </location>
</feature>
<accession>A0AB39RHL3</accession>
<dbReference type="EMBL" id="CP163443">
    <property type="protein sequence ID" value="XDQ54046.1"/>
    <property type="molecule type" value="Genomic_DNA"/>
</dbReference>
<name>A0AB39RHL3_9ACTN</name>
<protein>
    <submittedName>
        <fullName evidence="2">Uncharacterized protein</fullName>
    </submittedName>
</protein>
<keyword evidence="1" id="KW-0812">Transmembrane</keyword>
<proteinExistence type="predicted"/>
<dbReference type="RefSeq" id="WP_369247277.1">
    <property type="nucleotide sequence ID" value="NZ_CP163443.1"/>
</dbReference>